<gene>
    <name evidence="1" type="primary">WBGene00090879</name>
</gene>
<accession>A0A2A6BWE5</accession>
<dbReference type="Pfam" id="PF01674">
    <property type="entry name" value="Lipase_2"/>
    <property type="match status" value="1"/>
</dbReference>
<reference evidence="2" key="1">
    <citation type="journal article" date="2008" name="Nat. Genet.">
        <title>The Pristionchus pacificus genome provides a unique perspective on nematode lifestyle and parasitism.</title>
        <authorList>
            <person name="Dieterich C."/>
            <person name="Clifton S.W."/>
            <person name="Schuster L.N."/>
            <person name="Chinwalla A."/>
            <person name="Delehaunty K."/>
            <person name="Dinkelacker I."/>
            <person name="Fulton L."/>
            <person name="Fulton R."/>
            <person name="Godfrey J."/>
            <person name="Minx P."/>
            <person name="Mitreva M."/>
            <person name="Roeseler W."/>
            <person name="Tian H."/>
            <person name="Witte H."/>
            <person name="Yang S.P."/>
            <person name="Wilson R.K."/>
            <person name="Sommer R.J."/>
        </authorList>
    </citation>
    <scope>NUCLEOTIDE SEQUENCE [LARGE SCALE GENOMIC DNA]</scope>
    <source>
        <strain evidence="2">PS312</strain>
    </source>
</reference>
<protein>
    <submittedName>
        <fullName evidence="1">Lpr-2</fullName>
    </submittedName>
</protein>
<reference evidence="1" key="2">
    <citation type="submission" date="2022-06" db="UniProtKB">
        <authorList>
            <consortium name="EnsemblMetazoa"/>
        </authorList>
    </citation>
    <scope>IDENTIFICATION</scope>
    <source>
        <strain evidence="1">PS312</strain>
    </source>
</reference>
<dbReference type="InterPro" id="IPR012674">
    <property type="entry name" value="Calycin"/>
</dbReference>
<dbReference type="GO" id="GO:0005501">
    <property type="term" value="F:retinoid binding"/>
    <property type="evidence" value="ECO:0007669"/>
    <property type="project" value="InterPro"/>
</dbReference>
<dbReference type="OrthoDB" id="5785631at2759"/>
<dbReference type="InterPro" id="IPR002918">
    <property type="entry name" value="Lipase_EstA/Esterase_EstB"/>
</dbReference>
<dbReference type="Gene3D" id="3.40.50.1820">
    <property type="entry name" value="alpha/beta hydrolase"/>
    <property type="match status" value="1"/>
</dbReference>
<proteinExistence type="predicted"/>
<dbReference type="Proteomes" id="UP000005239">
    <property type="component" value="Unassembled WGS sequence"/>
</dbReference>
<dbReference type="SUPFAM" id="SSF53474">
    <property type="entry name" value="alpha/beta-Hydrolases"/>
    <property type="match status" value="1"/>
</dbReference>
<name>A0A2A6BWE5_PRIPA</name>
<dbReference type="EnsemblMetazoa" id="PPA01325.1">
    <property type="protein sequence ID" value="PPA01325.1"/>
    <property type="gene ID" value="WBGene00090879"/>
</dbReference>
<sequence>MHRFTLAVLLSLHSPFLTAATEYKVEGPLTGHFQEWLKRNGYTDDFVRADLMVTQGSYGGKKNDDQKVTKTPIIFIHGNSDAALRQAEQDRFKIPFAAELYATSWGDTNPLYSASRKHDCATTQRLRRFLQAVQAYTGADKLSLITHSMGVTLGRKIIKGGKIQASDGTCDLGAPIRNVDVFVGLAGANFGLCNCEGMGVAEPTCNKQDGLWPGDSCGMNYLDCGLAVMPFPCSGPTYSKFLTDLNNDMQQEAKRVVSAWSSSDDLIMYGTMVWGKSTALIPRSTDKKTYVTYTHMETKELTAEDQYNWLNGSWFMIARKSPVVDYLPQGISSSLIRLIDDGRDLIMEEYHSINGTCMPRMHGRWKRLNDTDGYLMEVRNPTGSAFQIFLRVIFHTLSGEQNEEMNMVMFGCRAPNKDGSCAPADVSASILSNSRHPQTLALFQSAKHIEDYACIDALEMKTFNTYTSCGDEDSTFVDVECRVENWKGFVDITKFYDEHRILTVVAYIDPLLDRQQIAHISCHYSSKYKAECEWIRQRQCFKTSLSQSFDGASRITVSTEFTSMNGSQITADFSGSIIWQNGDEFVSLECLHIEEDDGSCESYRIYVWSDEDHMDQPTLREIYSVLHTFCIDPTELIFLNTFHECRNESDESTAVQCSEPPGWTPVGTNILQGTWYFAADINGEPKIFMQSVVIQLSVDEQDSSLMHLTFYAKKELHNRECMGPGEGTVRLLNDSTLEVTVEYRYKLVPTYKNTITWKSRIIYLDNQRLVLYRCLKTAENGTCVHKDLDILVRSRYVSPNDVSLLMPYLERACVPRRRLRWFDLHSSCGRDITASTRLRRDMVTMTHSQVLDILTNVQEPRCEYGNLRGVRVDLDTMEKAGVWYLISVFDKLPHDTFALILRVIKPKQCYTLVFGVHGWERRNSKGESDWTYEMHHRDSNNRSSTLMMRFLFFNSHVGVLYSCYAYGVDGKCIEDGLYVISRHISIDHAELTVLETVSRAVCMDPAMLYHTASHDFCVYDPTKVKLPACAVIEKVNEEMFFEADAEDLFWSSPNSTLDEIWEKAVNASTDEPLPPLLTPDTLLDDGVYYAIASLNPETKPVALMMNNSRFVKIFDTESGCGYAPVGSVRTLTTFPDVALVGDQLLLLSRHPYPPNAELRRRKGQRSAAMPCLTLIDRSTPSKCAILTPPQCTTSQPIRIAEQLHGEWQLYSSDPYVSANARCTVTSPAMDQFQFECYSESWRGECERGVITRIRADAWGGYETIPPKATEMNGDDDASPTANDEIPVRVPSELFERGNITVTTNYLLLVSEDALVGRRYSLWLRAGGGETTALAAAAAPRPLTRRDAREIAQACVRPRRAHLRTRNMGC</sequence>
<evidence type="ECO:0000313" key="1">
    <source>
        <dbReference type="EnsemblMetazoa" id="PPA01325.1"/>
    </source>
</evidence>
<evidence type="ECO:0000313" key="2">
    <source>
        <dbReference type="Proteomes" id="UP000005239"/>
    </source>
</evidence>
<dbReference type="SUPFAM" id="SSF50814">
    <property type="entry name" value="Lipocalins"/>
    <property type="match status" value="2"/>
</dbReference>
<dbReference type="PANTHER" id="PTHR11873:SF0">
    <property type="entry name" value="LIPOCALIN-RELATED PROTEIN"/>
    <property type="match status" value="1"/>
</dbReference>
<keyword evidence="2" id="KW-1185">Reference proteome</keyword>
<dbReference type="InterPro" id="IPR029058">
    <property type="entry name" value="AB_hydrolase_fold"/>
</dbReference>
<dbReference type="PANTHER" id="PTHR11873">
    <property type="entry name" value="RETINOL-BINDING PROTEIN 4"/>
    <property type="match status" value="1"/>
</dbReference>
<organism evidence="1 2">
    <name type="scientific">Pristionchus pacificus</name>
    <name type="common">Parasitic nematode worm</name>
    <dbReference type="NCBI Taxonomy" id="54126"/>
    <lineage>
        <taxon>Eukaryota</taxon>
        <taxon>Metazoa</taxon>
        <taxon>Ecdysozoa</taxon>
        <taxon>Nematoda</taxon>
        <taxon>Chromadorea</taxon>
        <taxon>Rhabditida</taxon>
        <taxon>Rhabditina</taxon>
        <taxon>Diplogasteromorpha</taxon>
        <taxon>Diplogasteroidea</taxon>
        <taxon>Neodiplogasteridae</taxon>
        <taxon>Pristionchus</taxon>
    </lineage>
</organism>
<dbReference type="GO" id="GO:0034632">
    <property type="term" value="F:retinol transmembrane transporter activity"/>
    <property type="evidence" value="ECO:0007669"/>
    <property type="project" value="InterPro"/>
</dbReference>
<dbReference type="GO" id="GO:0016042">
    <property type="term" value="P:lipid catabolic process"/>
    <property type="evidence" value="ECO:0007669"/>
    <property type="project" value="InterPro"/>
</dbReference>
<dbReference type="GO" id="GO:0016787">
    <property type="term" value="F:hydrolase activity"/>
    <property type="evidence" value="ECO:0007669"/>
    <property type="project" value="InterPro"/>
</dbReference>
<dbReference type="InterPro" id="IPR002449">
    <property type="entry name" value="Retinol-bd/Purpurin"/>
</dbReference>
<accession>A0A8R1Y530</accession>